<evidence type="ECO:0000313" key="2">
    <source>
        <dbReference type="EMBL" id="SEP04518.1"/>
    </source>
</evidence>
<accession>A0A1H8UPJ0</accession>
<dbReference type="EMBL" id="FODO01000038">
    <property type="protein sequence ID" value="SEP04518.1"/>
    <property type="molecule type" value="Genomic_DNA"/>
</dbReference>
<keyword evidence="1" id="KW-0472">Membrane</keyword>
<dbReference type="Proteomes" id="UP000198814">
    <property type="component" value="Unassembled WGS sequence"/>
</dbReference>
<dbReference type="STRING" id="42354.SAMN05216333_1388"/>
<organism evidence="2 3">
    <name type="scientific">Nitrosomonas oligotropha</name>
    <dbReference type="NCBI Taxonomy" id="42354"/>
    <lineage>
        <taxon>Bacteria</taxon>
        <taxon>Pseudomonadati</taxon>
        <taxon>Pseudomonadota</taxon>
        <taxon>Betaproteobacteria</taxon>
        <taxon>Nitrosomonadales</taxon>
        <taxon>Nitrosomonadaceae</taxon>
        <taxon>Nitrosomonas</taxon>
    </lineage>
</organism>
<keyword evidence="3" id="KW-1185">Reference proteome</keyword>
<proteinExistence type="predicted"/>
<protein>
    <recommendedName>
        <fullName evidence="4">DUF2971 domain-containing protein</fullName>
    </recommendedName>
</protein>
<evidence type="ECO:0000256" key="1">
    <source>
        <dbReference type="SAM" id="Phobius"/>
    </source>
</evidence>
<keyword evidence="1" id="KW-0812">Transmembrane</keyword>
<evidence type="ECO:0008006" key="4">
    <source>
        <dbReference type="Google" id="ProtNLM"/>
    </source>
</evidence>
<reference evidence="3" key="1">
    <citation type="submission" date="2016-10" db="EMBL/GenBank/DDBJ databases">
        <authorList>
            <person name="Varghese N."/>
            <person name="Submissions S."/>
        </authorList>
    </citation>
    <scope>NUCLEOTIDE SEQUENCE [LARGE SCALE GENOMIC DNA]</scope>
    <source>
        <strain evidence="3">Nm76</strain>
    </source>
</reference>
<dbReference type="OrthoDB" id="4119964at2"/>
<keyword evidence="1" id="KW-1133">Transmembrane helix</keyword>
<name>A0A1H8UPJ0_9PROT</name>
<dbReference type="AlphaFoldDB" id="A0A1H8UPJ0"/>
<evidence type="ECO:0000313" key="3">
    <source>
        <dbReference type="Proteomes" id="UP000198814"/>
    </source>
</evidence>
<gene>
    <name evidence="2" type="ORF">SAMN05216333_1388</name>
</gene>
<feature type="transmembrane region" description="Helical" evidence="1">
    <location>
        <begin position="6"/>
        <end position="28"/>
    </location>
</feature>
<sequence length="254" mass="29319">MHFAYWYFTGSGYFFMIVYHFISSEFALKALRDRRLKIARINELNDPFEFCAADFSDANTRTKLEAFRNQSNERYGVICFCENYHDPVLWSHYADGHRGVVLVFEIPNDMAIRIDYQPERFKLAVNAAIQRDSFTESDLNQLISTKFSSWGYEKEIRMMCRLNDHFCQMDSKGKKVYFESLSLESYGVDALKLVGLIRGVRCDLKPADIASELLAVDTLPVQDARLDRSSFQIIAGETYPVSGVRSFSACCFRV</sequence>